<dbReference type="InterPro" id="IPR029068">
    <property type="entry name" value="Glyas_Bleomycin-R_OHBP_Dase"/>
</dbReference>
<dbReference type="InterPro" id="IPR037523">
    <property type="entry name" value="VOC_core"/>
</dbReference>
<dbReference type="AlphaFoldDB" id="E6PHW6"/>
<evidence type="ECO:0000259" key="1">
    <source>
        <dbReference type="PROSITE" id="PS51819"/>
    </source>
</evidence>
<dbReference type="PROSITE" id="PS51819">
    <property type="entry name" value="VOC"/>
    <property type="match status" value="1"/>
</dbReference>
<reference evidence="2" key="1">
    <citation type="submission" date="2009-10" db="EMBL/GenBank/DDBJ databases">
        <title>Diversity of trophic interactions inside an arsenic-rich microbial ecosystem.</title>
        <authorList>
            <person name="Bertin P.N."/>
            <person name="Heinrich-Salmeron A."/>
            <person name="Pelletier E."/>
            <person name="Goulhen-Chollet F."/>
            <person name="Arsene-Ploetze F."/>
            <person name="Gallien S."/>
            <person name="Calteau A."/>
            <person name="Vallenet D."/>
            <person name="Casiot C."/>
            <person name="Chane-Woon-Ming B."/>
            <person name="Giloteaux L."/>
            <person name="Barakat M."/>
            <person name="Bonnefoy V."/>
            <person name="Bruneel O."/>
            <person name="Chandler M."/>
            <person name="Cleiss J."/>
            <person name="Duran R."/>
            <person name="Elbaz-Poulichet F."/>
            <person name="Fonknechten N."/>
            <person name="Lauga B."/>
            <person name="Mornico D."/>
            <person name="Ortet P."/>
            <person name="Schaeffer C."/>
            <person name="Siguier P."/>
            <person name="Alexander Thil Smith A."/>
            <person name="Van Dorsselaer A."/>
            <person name="Weissenbach J."/>
            <person name="Medigue C."/>
            <person name="Le Paslier D."/>
        </authorList>
    </citation>
    <scope>NUCLEOTIDE SEQUENCE</scope>
</reference>
<sequence length="118" mass="13022">MNATSAMTLTRLVLGVSDIEISERFYRDVLGLPTQRSGDTVTVRWPAFTLELHERPPSDRGKFSFGFQVGAAADVDLWAQRLRAARADIVSGPATHGSSRSLFCVDPDNYEIEIFFAG</sequence>
<dbReference type="Gene3D" id="3.10.180.10">
    <property type="entry name" value="2,3-Dihydroxybiphenyl 1,2-Dioxygenase, domain 1"/>
    <property type="match status" value="1"/>
</dbReference>
<organism evidence="2">
    <name type="scientific">mine drainage metagenome</name>
    <dbReference type="NCBI Taxonomy" id="410659"/>
    <lineage>
        <taxon>unclassified sequences</taxon>
        <taxon>metagenomes</taxon>
        <taxon>ecological metagenomes</taxon>
    </lineage>
</organism>
<evidence type="ECO:0000313" key="2">
    <source>
        <dbReference type="EMBL" id="CBH76054.1"/>
    </source>
</evidence>
<name>E6PHW6_9ZZZZ</name>
<accession>E6PHW6</accession>
<dbReference type="InterPro" id="IPR004360">
    <property type="entry name" value="Glyas_Fos-R_dOase_dom"/>
</dbReference>
<dbReference type="EMBL" id="CABL01000019">
    <property type="protein sequence ID" value="CBH76054.1"/>
    <property type="molecule type" value="Genomic_DNA"/>
</dbReference>
<gene>
    <name evidence="2" type="ORF">CARN1_0534</name>
</gene>
<dbReference type="CDD" id="cd06587">
    <property type="entry name" value="VOC"/>
    <property type="match status" value="1"/>
</dbReference>
<comment type="caution">
    <text evidence="2">The sequence shown here is derived from an EMBL/GenBank/DDBJ whole genome shotgun (WGS) entry which is preliminary data.</text>
</comment>
<proteinExistence type="predicted"/>
<protein>
    <recommendedName>
        <fullName evidence="1">VOC domain-containing protein</fullName>
    </recommendedName>
</protein>
<dbReference type="SUPFAM" id="SSF54593">
    <property type="entry name" value="Glyoxalase/Bleomycin resistance protein/Dihydroxybiphenyl dioxygenase"/>
    <property type="match status" value="1"/>
</dbReference>
<dbReference type="Pfam" id="PF00903">
    <property type="entry name" value="Glyoxalase"/>
    <property type="match status" value="1"/>
</dbReference>
<feature type="domain" description="VOC" evidence="1">
    <location>
        <begin position="8"/>
        <end position="117"/>
    </location>
</feature>